<dbReference type="InterPro" id="IPR029058">
    <property type="entry name" value="AB_hydrolase_fold"/>
</dbReference>
<protein>
    <recommendedName>
        <fullName evidence="3">Chlorophyllase</fullName>
    </recommendedName>
</protein>
<reference evidence="1 2" key="1">
    <citation type="submission" date="2023-01" db="EMBL/GenBank/DDBJ databases">
        <authorList>
            <person name="Kreplak J."/>
        </authorList>
    </citation>
    <scope>NUCLEOTIDE SEQUENCE [LARGE SCALE GENOMIC DNA]</scope>
</reference>
<name>A0AAV0Z9L6_VICFA</name>
<dbReference type="Gene3D" id="3.40.50.1820">
    <property type="entry name" value="alpha/beta hydrolase"/>
    <property type="match status" value="1"/>
</dbReference>
<dbReference type="PANTHER" id="PTHR33428:SF10">
    <property type="entry name" value="CHLOROPHYLLASE-1"/>
    <property type="match status" value="1"/>
</dbReference>
<dbReference type="PANTHER" id="PTHR33428">
    <property type="entry name" value="CHLOROPHYLLASE-2, CHLOROPLASTIC"/>
    <property type="match status" value="1"/>
</dbReference>
<evidence type="ECO:0000313" key="2">
    <source>
        <dbReference type="Proteomes" id="UP001157006"/>
    </source>
</evidence>
<gene>
    <name evidence="1" type="ORF">VFH_I165520</name>
</gene>
<proteinExistence type="predicted"/>
<dbReference type="Pfam" id="PF07224">
    <property type="entry name" value="Chlorophyllase"/>
    <property type="match status" value="1"/>
</dbReference>
<sequence>MPMLGVCEVKFAEKVANWIAKGLQPKINENIQQNVKAKLNTLVLAGHSKGGKTVFALAIDQAKTNLKFSALIGIDPVADPCKGKITRTRPCILTGQAQSLNLNMPVMVIGTGLGPKPSNCSLVPCAPEGRNHEEFFNESKPPCAHFVTKDYGHMDMLDEDTQGLRGRLLKCMCKNGIGPKDLMIRTMGGLVVAFLKDYLYNQKKNFQAILDDPNLAPAKLEDPVFYP</sequence>
<dbReference type="InterPro" id="IPR017395">
    <property type="entry name" value="Chlorophyllase-like"/>
</dbReference>
<dbReference type="SUPFAM" id="SSF53474">
    <property type="entry name" value="alpha/beta-Hydrolases"/>
    <property type="match status" value="1"/>
</dbReference>
<dbReference type="GO" id="GO:0015996">
    <property type="term" value="P:chlorophyll catabolic process"/>
    <property type="evidence" value="ECO:0007669"/>
    <property type="project" value="TreeGrafter"/>
</dbReference>
<evidence type="ECO:0008006" key="3">
    <source>
        <dbReference type="Google" id="ProtNLM"/>
    </source>
</evidence>
<keyword evidence="2" id="KW-1185">Reference proteome</keyword>
<evidence type="ECO:0000313" key="1">
    <source>
        <dbReference type="EMBL" id="CAI8594914.1"/>
    </source>
</evidence>
<dbReference type="AlphaFoldDB" id="A0AAV0Z9L6"/>
<dbReference type="GO" id="GO:0047746">
    <property type="term" value="F:chlorophyllase activity"/>
    <property type="evidence" value="ECO:0007669"/>
    <property type="project" value="TreeGrafter"/>
</dbReference>
<dbReference type="EMBL" id="OX451735">
    <property type="protein sequence ID" value="CAI8594914.1"/>
    <property type="molecule type" value="Genomic_DNA"/>
</dbReference>
<accession>A0AAV0Z9L6</accession>
<organism evidence="1 2">
    <name type="scientific">Vicia faba</name>
    <name type="common">Broad bean</name>
    <name type="synonym">Faba vulgaris</name>
    <dbReference type="NCBI Taxonomy" id="3906"/>
    <lineage>
        <taxon>Eukaryota</taxon>
        <taxon>Viridiplantae</taxon>
        <taxon>Streptophyta</taxon>
        <taxon>Embryophyta</taxon>
        <taxon>Tracheophyta</taxon>
        <taxon>Spermatophyta</taxon>
        <taxon>Magnoliopsida</taxon>
        <taxon>eudicotyledons</taxon>
        <taxon>Gunneridae</taxon>
        <taxon>Pentapetalae</taxon>
        <taxon>rosids</taxon>
        <taxon>fabids</taxon>
        <taxon>Fabales</taxon>
        <taxon>Fabaceae</taxon>
        <taxon>Papilionoideae</taxon>
        <taxon>50 kb inversion clade</taxon>
        <taxon>NPAAA clade</taxon>
        <taxon>Hologalegina</taxon>
        <taxon>IRL clade</taxon>
        <taxon>Fabeae</taxon>
        <taxon>Vicia</taxon>
    </lineage>
</organism>
<dbReference type="Proteomes" id="UP001157006">
    <property type="component" value="Chromosome 1S"/>
</dbReference>